<dbReference type="InterPro" id="IPR014310">
    <property type="entry name" value="Sig_transdc_His_kinase_PhoR"/>
</dbReference>
<dbReference type="InterPro" id="IPR050351">
    <property type="entry name" value="BphY/WalK/GraS-like"/>
</dbReference>
<dbReference type="GO" id="GO:0005886">
    <property type="term" value="C:plasma membrane"/>
    <property type="evidence" value="ECO:0007669"/>
    <property type="project" value="UniProtKB-SubCell"/>
</dbReference>
<evidence type="ECO:0000256" key="1">
    <source>
        <dbReference type="ARBA" id="ARBA00000085"/>
    </source>
</evidence>
<evidence type="ECO:0000259" key="21">
    <source>
        <dbReference type="PROSITE" id="PS50112"/>
    </source>
</evidence>
<evidence type="ECO:0000256" key="7">
    <source>
        <dbReference type="ARBA" id="ARBA00022553"/>
    </source>
</evidence>
<evidence type="ECO:0000256" key="6">
    <source>
        <dbReference type="ARBA" id="ARBA00022475"/>
    </source>
</evidence>
<feature type="compositionally biased region" description="Basic and acidic residues" evidence="18">
    <location>
        <begin position="469"/>
        <end position="483"/>
    </location>
</feature>
<dbReference type="PANTHER" id="PTHR45453">
    <property type="entry name" value="PHOSPHATE REGULON SENSOR PROTEIN PHOR"/>
    <property type="match status" value="1"/>
</dbReference>
<dbReference type="SUPFAM" id="SSF55874">
    <property type="entry name" value="ATPase domain of HSP90 chaperone/DNA topoisomerase II/histidine kinase"/>
    <property type="match status" value="1"/>
</dbReference>
<accession>A0A450TID8</accession>
<comment type="function">
    <text evidence="17">Member of the two-component regulatory system PhoR/PhoB involved in the phosphate regulon genes expression. PhoR may function as a membrane-associated protein kinase that phosphorylates PhoB in response to environmental signals.</text>
</comment>
<dbReference type="GO" id="GO:0004721">
    <property type="term" value="F:phosphoprotein phosphatase activity"/>
    <property type="evidence" value="ECO:0007669"/>
    <property type="project" value="InterPro"/>
</dbReference>
<keyword evidence="5" id="KW-0813">Transport</keyword>
<dbReference type="Pfam" id="PF00512">
    <property type="entry name" value="HisKA"/>
    <property type="match status" value="1"/>
</dbReference>
<dbReference type="InterPro" id="IPR000014">
    <property type="entry name" value="PAS"/>
</dbReference>
<evidence type="ECO:0000256" key="13">
    <source>
        <dbReference type="ARBA" id="ARBA00022840"/>
    </source>
</evidence>
<dbReference type="InterPro" id="IPR035965">
    <property type="entry name" value="PAS-like_dom_sf"/>
</dbReference>
<dbReference type="InterPro" id="IPR003661">
    <property type="entry name" value="HisK_dim/P_dom"/>
</dbReference>
<dbReference type="InterPro" id="IPR005467">
    <property type="entry name" value="His_kinase_dom"/>
</dbReference>
<keyword evidence="6" id="KW-1003">Cell membrane</keyword>
<dbReference type="PROSITE" id="PS50112">
    <property type="entry name" value="PAS"/>
    <property type="match status" value="1"/>
</dbReference>
<keyword evidence="12 22" id="KW-0418">Kinase</keyword>
<dbReference type="GO" id="GO:0006355">
    <property type="term" value="P:regulation of DNA-templated transcription"/>
    <property type="evidence" value="ECO:0007669"/>
    <property type="project" value="InterPro"/>
</dbReference>
<keyword evidence="10 19" id="KW-0812">Transmembrane</keyword>
<dbReference type="AlphaFoldDB" id="A0A450TID8"/>
<evidence type="ECO:0000313" key="22">
    <source>
        <dbReference type="EMBL" id="VFJ67078.1"/>
    </source>
</evidence>
<dbReference type="EMBL" id="CAADFE010000011">
    <property type="protein sequence ID" value="VFJ67078.1"/>
    <property type="molecule type" value="Genomic_DNA"/>
</dbReference>
<dbReference type="SMART" id="SM00387">
    <property type="entry name" value="HATPase_c"/>
    <property type="match status" value="1"/>
</dbReference>
<dbReference type="Gene3D" id="1.10.287.130">
    <property type="match status" value="1"/>
</dbReference>
<feature type="region of interest" description="Disordered" evidence="18">
    <location>
        <begin position="455"/>
        <end position="483"/>
    </location>
</feature>
<proteinExistence type="predicted"/>
<dbReference type="InterPro" id="IPR021766">
    <property type="entry name" value="PhoR_N"/>
</dbReference>
<dbReference type="PANTHER" id="PTHR45453:SF1">
    <property type="entry name" value="PHOSPHATE REGULON SENSOR PROTEIN PHOR"/>
    <property type="match status" value="1"/>
</dbReference>
<dbReference type="SUPFAM" id="SSF55785">
    <property type="entry name" value="PYP-like sensor domain (PAS domain)"/>
    <property type="match status" value="1"/>
</dbReference>
<feature type="domain" description="PAS" evidence="21">
    <location>
        <begin position="109"/>
        <end position="164"/>
    </location>
</feature>
<dbReference type="Pfam" id="PF00989">
    <property type="entry name" value="PAS"/>
    <property type="match status" value="1"/>
</dbReference>
<dbReference type="CDD" id="cd00082">
    <property type="entry name" value="HisKA"/>
    <property type="match status" value="1"/>
</dbReference>
<dbReference type="CDD" id="cd00130">
    <property type="entry name" value="PAS"/>
    <property type="match status" value="1"/>
</dbReference>
<keyword evidence="7" id="KW-0597">Phosphoprotein</keyword>
<dbReference type="SMART" id="SM00388">
    <property type="entry name" value="HisKA"/>
    <property type="match status" value="1"/>
</dbReference>
<dbReference type="PRINTS" id="PR00344">
    <property type="entry name" value="BCTRLSENSOR"/>
</dbReference>
<evidence type="ECO:0000256" key="3">
    <source>
        <dbReference type="ARBA" id="ARBA00012438"/>
    </source>
</evidence>
<evidence type="ECO:0000256" key="9">
    <source>
        <dbReference type="ARBA" id="ARBA00022679"/>
    </source>
</evidence>
<dbReference type="SMART" id="SM00091">
    <property type="entry name" value="PAS"/>
    <property type="match status" value="1"/>
</dbReference>
<organism evidence="22">
    <name type="scientific">Candidatus Kentrum sp. FW</name>
    <dbReference type="NCBI Taxonomy" id="2126338"/>
    <lineage>
        <taxon>Bacteria</taxon>
        <taxon>Pseudomonadati</taxon>
        <taxon>Pseudomonadota</taxon>
        <taxon>Gammaproteobacteria</taxon>
        <taxon>Candidatus Kentrum</taxon>
    </lineage>
</organism>
<dbReference type="FunFam" id="3.30.565.10:FF:000032">
    <property type="entry name" value="Phosphate regulon sensor histidine kinase PhoR"/>
    <property type="match status" value="1"/>
</dbReference>
<evidence type="ECO:0000256" key="19">
    <source>
        <dbReference type="SAM" id="Phobius"/>
    </source>
</evidence>
<evidence type="ECO:0000256" key="11">
    <source>
        <dbReference type="ARBA" id="ARBA00022741"/>
    </source>
</evidence>
<evidence type="ECO:0000256" key="16">
    <source>
        <dbReference type="ARBA" id="ARBA00023136"/>
    </source>
</evidence>
<protein>
    <recommendedName>
        <fullName evidence="4">Phosphate regulon sensor protein PhoR</fullName>
        <ecNumber evidence="3">2.7.13.3</ecNumber>
    </recommendedName>
</protein>
<dbReference type="GO" id="GO:0016036">
    <property type="term" value="P:cellular response to phosphate starvation"/>
    <property type="evidence" value="ECO:0007669"/>
    <property type="project" value="TreeGrafter"/>
</dbReference>
<dbReference type="EC" id="2.7.13.3" evidence="3"/>
<dbReference type="GO" id="GO:0000155">
    <property type="term" value="F:phosphorelay sensor kinase activity"/>
    <property type="evidence" value="ECO:0007669"/>
    <property type="project" value="InterPro"/>
</dbReference>
<evidence type="ECO:0000256" key="2">
    <source>
        <dbReference type="ARBA" id="ARBA00004236"/>
    </source>
</evidence>
<evidence type="ECO:0000256" key="17">
    <source>
        <dbReference type="ARBA" id="ARBA00025207"/>
    </source>
</evidence>
<dbReference type="InterPro" id="IPR036890">
    <property type="entry name" value="HATPase_C_sf"/>
</dbReference>
<sequence length="483" mass="54599">MRYHPRFVFTLWKNGLFREIILVFPGAVAMFFLGVGFGKGAEFLCAATLVYLGWHFFQLYRLRAWLRDPKVSPPGLKGIWREILADIEGQLGSSHAQSGRRRKPKLDWIVKRFNKSVSALPDAAILLGKDGEIEWWNLAAEQLFGLRKDYDKGKRVTHLIRHPELIRRLQEEKVWRRPLEIPSPVDSNIWLAVLVVSAGKSKRLLQARNSTKLHRLEQIRRDFVANVSHELRTPLTVINGYLETLLDHDDVKKFSWYPVLSKVHQQAGRMGKIVEDLLLLSRLEMEQGHPSEEHVPVAAVLENIREDALVLSDRALHRITITAEPELEILGNAWELRSAFSNLIFNAVRYTGVEGEITVHWHGDDEGGHLSVRDTGIGIEPRHLPRITERFYRVDTGRSRETGGTGLGLSIVKHVLTQHGAKLSIESVLGQGSVFTCHFPPARLFRRNGDGVDGAVSGERAPVGGNLVGDDKNSHDAELHPRK</sequence>
<evidence type="ECO:0000256" key="12">
    <source>
        <dbReference type="ARBA" id="ARBA00022777"/>
    </source>
</evidence>
<feature type="transmembrane region" description="Helical" evidence="19">
    <location>
        <begin position="20"/>
        <end position="37"/>
    </location>
</feature>
<dbReference type="GO" id="GO:0005524">
    <property type="term" value="F:ATP binding"/>
    <property type="evidence" value="ECO:0007669"/>
    <property type="project" value="UniProtKB-KW"/>
</dbReference>
<keyword evidence="13" id="KW-0067">ATP-binding</keyword>
<dbReference type="Pfam" id="PF11808">
    <property type="entry name" value="PhoR"/>
    <property type="match status" value="1"/>
</dbReference>
<evidence type="ECO:0000259" key="20">
    <source>
        <dbReference type="PROSITE" id="PS50109"/>
    </source>
</evidence>
<dbReference type="InterPro" id="IPR004358">
    <property type="entry name" value="Sig_transdc_His_kin-like_C"/>
</dbReference>
<evidence type="ECO:0000256" key="8">
    <source>
        <dbReference type="ARBA" id="ARBA00022592"/>
    </source>
</evidence>
<dbReference type="InterPro" id="IPR036097">
    <property type="entry name" value="HisK_dim/P_sf"/>
</dbReference>
<keyword evidence="11" id="KW-0547">Nucleotide-binding</keyword>
<evidence type="ECO:0000256" key="4">
    <source>
        <dbReference type="ARBA" id="ARBA00019665"/>
    </source>
</evidence>
<reference evidence="22" key="1">
    <citation type="submission" date="2019-02" db="EMBL/GenBank/DDBJ databases">
        <authorList>
            <person name="Gruber-Vodicka R. H."/>
            <person name="Seah K. B. B."/>
        </authorList>
    </citation>
    <scope>NUCLEOTIDE SEQUENCE</scope>
    <source>
        <strain evidence="22">BECK_BZ131</strain>
    </source>
</reference>
<evidence type="ECO:0000256" key="14">
    <source>
        <dbReference type="ARBA" id="ARBA00022989"/>
    </source>
</evidence>
<dbReference type="Gene3D" id="3.30.565.10">
    <property type="entry name" value="Histidine kinase-like ATPase, C-terminal domain"/>
    <property type="match status" value="1"/>
</dbReference>
<evidence type="ECO:0000256" key="18">
    <source>
        <dbReference type="SAM" id="MobiDB-lite"/>
    </source>
</evidence>
<gene>
    <name evidence="22" type="ORF">BECKFW1821C_GA0114237_10115</name>
</gene>
<dbReference type="FunFam" id="1.10.287.130:FF:000008">
    <property type="entry name" value="Two-component sensor histidine kinase"/>
    <property type="match status" value="1"/>
</dbReference>
<dbReference type="GO" id="GO:0006817">
    <property type="term" value="P:phosphate ion transport"/>
    <property type="evidence" value="ECO:0007669"/>
    <property type="project" value="UniProtKB-KW"/>
</dbReference>
<dbReference type="Pfam" id="PF02518">
    <property type="entry name" value="HATPase_c"/>
    <property type="match status" value="1"/>
</dbReference>
<keyword evidence="9" id="KW-0808">Transferase</keyword>
<feature type="domain" description="Histidine kinase" evidence="20">
    <location>
        <begin position="226"/>
        <end position="443"/>
    </location>
</feature>
<dbReference type="SUPFAM" id="SSF47384">
    <property type="entry name" value="Homodimeric domain of signal transducing histidine kinase"/>
    <property type="match status" value="1"/>
</dbReference>
<name>A0A450TID8_9GAMM</name>
<comment type="subcellular location">
    <subcellularLocation>
        <location evidence="2">Cell membrane</location>
    </subcellularLocation>
</comment>
<comment type="catalytic activity">
    <reaction evidence="1">
        <text>ATP + protein L-histidine = ADP + protein N-phospho-L-histidine.</text>
        <dbReference type="EC" id="2.7.13.3"/>
    </reaction>
</comment>
<keyword evidence="16 19" id="KW-0472">Membrane</keyword>
<keyword evidence="15" id="KW-0902">Two-component regulatory system</keyword>
<dbReference type="NCBIfam" id="TIGR02966">
    <property type="entry name" value="phoR_proteo"/>
    <property type="match status" value="1"/>
</dbReference>
<evidence type="ECO:0000256" key="5">
    <source>
        <dbReference type="ARBA" id="ARBA00022448"/>
    </source>
</evidence>
<keyword evidence="14 19" id="KW-1133">Transmembrane helix</keyword>
<evidence type="ECO:0000256" key="15">
    <source>
        <dbReference type="ARBA" id="ARBA00023012"/>
    </source>
</evidence>
<evidence type="ECO:0000256" key="10">
    <source>
        <dbReference type="ARBA" id="ARBA00022692"/>
    </source>
</evidence>
<keyword evidence="8" id="KW-0592">Phosphate transport</keyword>
<dbReference type="InterPro" id="IPR003594">
    <property type="entry name" value="HATPase_dom"/>
</dbReference>
<dbReference type="Gene3D" id="3.30.450.20">
    <property type="entry name" value="PAS domain"/>
    <property type="match status" value="1"/>
</dbReference>
<dbReference type="InterPro" id="IPR013767">
    <property type="entry name" value="PAS_fold"/>
</dbReference>
<dbReference type="PROSITE" id="PS50109">
    <property type="entry name" value="HIS_KIN"/>
    <property type="match status" value="1"/>
</dbReference>